<accession>A0A449I6T4</accession>
<feature type="compositionally biased region" description="Basic and acidic residues" evidence="1">
    <location>
        <begin position="33"/>
        <end position="52"/>
    </location>
</feature>
<evidence type="ECO:0000313" key="2">
    <source>
        <dbReference type="EMBL" id="VFB15126.1"/>
    </source>
</evidence>
<protein>
    <submittedName>
        <fullName evidence="2">Uncharacterized protein</fullName>
    </submittedName>
</protein>
<evidence type="ECO:0000256" key="1">
    <source>
        <dbReference type="SAM" id="MobiDB-lite"/>
    </source>
</evidence>
<organism evidence="2 3">
    <name type="scientific">Prevotella heparinolytica</name>
    <dbReference type="NCBI Taxonomy" id="28113"/>
    <lineage>
        <taxon>Bacteria</taxon>
        <taxon>Pseudomonadati</taxon>
        <taxon>Bacteroidota</taxon>
        <taxon>Bacteroidia</taxon>
        <taxon>Bacteroidales</taxon>
        <taxon>Bacteroidaceae</taxon>
        <taxon>Bacteroides</taxon>
    </lineage>
</organism>
<dbReference type="AlphaFoldDB" id="A0A449I6T4"/>
<evidence type="ECO:0000313" key="3">
    <source>
        <dbReference type="Proteomes" id="UP000396835"/>
    </source>
</evidence>
<name>A0A449I6T4_9BACE</name>
<feature type="region of interest" description="Disordered" evidence="1">
    <location>
        <begin position="1"/>
        <end position="52"/>
    </location>
</feature>
<reference evidence="2 3" key="1">
    <citation type="submission" date="2019-02" db="EMBL/GenBank/DDBJ databases">
        <authorList>
            <consortium name="Pathogen Informatics"/>
        </authorList>
    </citation>
    <scope>NUCLEOTIDE SEQUENCE [LARGE SCALE GENOMIC DNA]</scope>
    <source>
        <strain evidence="2 3">3012STDY7078512</strain>
    </source>
</reference>
<gene>
    <name evidence="2" type="ORF">NCTC7812_02711</name>
</gene>
<feature type="compositionally biased region" description="Basic residues" evidence="1">
    <location>
        <begin position="11"/>
        <end position="23"/>
    </location>
</feature>
<proteinExistence type="predicted"/>
<sequence>MYYRDLPLAKRCGRKGQSGRRKALQTGGTSRSDGGESGRASKERRSDAQAKGGEWKRVWGYSDMGTL</sequence>
<dbReference type="Proteomes" id="UP000396835">
    <property type="component" value="Unassembled WGS sequence"/>
</dbReference>
<dbReference type="EMBL" id="CAACYH010000007">
    <property type="protein sequence ID" value="VFB15126.1"/>
    <property type="molecule type" value="Genomic_DNA"/>
</dbReference>